<organism evidence="1">
    <name type="scientific">gut metagenome</name>
    <dbReference type="NCBI Taxonomy" id="749906"/>
    <lineage>
        <taxon>unclassified sequences</taxon>
        <taxon>metagenomes</taxon>
        <taxon>organismal metagenomes</taxon>
    </lineage>
</organism>
<name>J9FFU4_9ZZZZ</name>
<evidence type="ECO:0000313" key="1">
    <source>
        <dbReference type="EMBL" id="EJW93308.1"/>
    </source>
</evidence>
<dbReference type="EMBL" id="AMCI01007046">
    <property type="protein sequence ID" value="EJW93308.1"/>
    <property type="molecule type" value="Genomic_DNA"/>
</dbReference>
<dbReference type="AlphaFoldDB" id="J9FFU4"/>
<accession>J9FFU4</accession>
<sequence length="35" mass="4040">MLPSFFKRYCSQGRAFTGTGSFSRFRSTFSKLENP</sequence>
<gene>
    <name evidence="1" type="ORF">EVA_18585</name>
</gene>
<reference evidence="1" key="1">
    <citation type="journal article" date="2012" name="PLoS ONE">
        <title>Gene sets for utilization of primary and secondary nutrition supplies in the distal gut of endangered iberian lynx.</title>
        <authorList>
            <person name="Alcaide M."/>
            <person name="Messina E."/>
            <person name="Richter M."/>
            <person name="Bargiela R."/>
            <person name="Peplies J."/>
            <person name="Huws S.A."/>
            <person name="Newbold C.J."/>
            <person name="Golyshin P.N."/>
            <person name="Simon M.A."/>
            <person name="Lopez G."/>
            <person name="Yakimov M.M."/>
            <person name="Ferrer M."/>
        </authorList>
    </citation>
    <scope>NUCLEOTIDE SEQUENCE</scope>
</reference>
<proteinExistence type="predicted"/>
<comment type="caution">
    <text evidence="1">The sequence shown here is derived from an EMBL/GenBank/DDBJ whole genome shotgun (WGS) entry which is preliminary data.</text>
</comment>
<protein>
    <submittedName>
        <fullName evidence="1">Uncharacterized protein</fullName>
    </submittedName>
</protein>